<dbReference type="InterPro" id="IPR036465">
    <property type="entry name" value="vWFA_dom_sf"/>
</dbReference>
<dbReference type="STRING" id="35128.B5YMD8"/>
<dbReference type="PANTHER" id="PTHR10579">
    <property type="entry name" value="CALCIUM-ACTIVATED CHLORIDE CHANNEL REGULATOR"/>
    <property type="match status" value="1"/>
</dbReference>
<dbReference type="PROSITE" id="PS50234">
    <property type="entry name" value="VWFA"/>
    <property type="match status" value="1"/>
</dbReference>
<dbReference type="EMBL" id="CP001160">
    <property type="protein sequence ID" value="ACI64792.1"/>
    <property type="molecule type" value="Genomic_DNA"/>
</dbReference>
<reference evidence="3 4" key="2">
    <citation type="journal article" date="2008" name="Nature">
        <title>The Phaeodactylum genome reveals the evolutionary history of diatom genomes.</title>
        <authorList>
            <person name="Bowler C."/>
            <person name="Allen A.E."/>
            <person name="Badger J.H."/>
            <person name="Grimwood J."/>
            <person name="Jabbari K."/>
            <person name="Kuo A."/>
            <person name="Maheswari U."/>
            <person name="Martens C."/>
            <person name="Maumus F."/>
            <person name="Otillar R.P."/>
            <person name="Rayko E."/>
            <person name="Salamov A."/>
            <person name="Vandepoele K."/>
            <person name="Beszteri B."/>
            <person name="Gruber A."/>
            <person name="Heijde M."/>
            <person name="Katinka M."/>
            <person name="Mock T."/>
            <person name="Valentin K."/>
            <person name="Verret F."/>
            <person name="Berges J.A."/>
            <person name="Brownlee C."/>
            <person name="Cadoret J.P."/>
            <person name="Chiovitti A."/>
            <person name="Choi C.J."/>
            <person name="Coesel S."/>
            <person name="De Martino A."/>
            <person name="Detter J.C."/>
            <person name="Durkin C."/>
            <person name="Falciatore A."/>
            <person name="Fournet J."/>
            <person name="Haruta M."/>
            <person name="Huysman M.J."/>
            <person name="Jenkins B.D."/>
            <person name="Jiroutova K."/>
            <person name="Jorgensen R.E."/>
            <person name="Joubert Y."/>
            <person name="Kaplan A."/>
            <person name="Kroger N."/>
            <person name="Kroth P.G."/>
            <person name="La Roche J."/>
            <person name="Lindquist E."/>
            <person name="Lommer M."/>
            <person name="Martin-Jezequel V."/>
            <person name="Lopez P.J."/>
            <person name="Lucas S."/>
            <person name="Mangogna M."/>
            <person name="McGinnis K."/>
            <person name="Medlin L.K."/>
            <person name="Montsant A."/>
            <person name="Oudot-Le Secq M.P."/>
            <person name="Napoli C."/>
            <person name="Obornik M."/>
            <person name="Parker M.S."/>
            <person name="Petit J.L."/>
            <person name="Porcel B.M."/>
            <person name="Poulsen N."/>
            <person name="Robison M."/>
            <person name="Rychlewski L."/>
            <person name="Rynearson T.A."/>
            <person name="Schmutz J."/>
            <person name="Shapiro H."/>
            <person name="Siaut M."/>
            <person name="Stanley M."/>
            <person name="Sussman M.R."/>
            <person name="Taylor A.R."/>
            <person name="Vardi A."/>
            <person name="von Dassow P."/>
            <person name="Vyverman W."/>
            <person name="Willis A."/>
            <person name="Wyrwicz L.S."/>
            <person name="Rokhsar D.S."/>
            <person name="Weissenbach J."/>
            <person name="Armbrust E.V."/>
            <person name="Green B.R."/>
            <person name="Van de Peer Y."/>
            <person name="Grigoriev I.V."/>
        </authorList>
    </citation>
    <scope>NUCLEOTIDE SEQUENCE [LARGE SCALE GENOMIC DNA]</scope>
    <source>
        <strain evidence="3 4">CCMP1335</strain>
    </source>
</reference>
<dbReference type="Pfam" id="PF00092">
    <property type="entry name" value="VWA"/>
    <property type="match status" value="1"/>
</dbReference>
<dbReference type="InterPro" id="IPR051266">
    <property type="entry name" value="CLCR"/>
</dbReference>
<dbReference type="AlphaFoldDB" id="B5YMD8"/>
<dbReference type="PaxDb" id="35128-Thaps23377"/>
<feature type="domain" description="VWFA" evidence="2">
    <location>
        <begin position="138"/>
        <end position="320"/>
    </location>
</feature>
<dbReference type="PANTHER" id="PTHR10579:SF43">
    <property type="entry name" value="ZINC FINGER (C3HC4-TYPE RING FINGER) FAMILY PROTEIN"/>
    <property type="match status" value="1"/>
</dbReference>
<keyword evidence="4" id="KW-1185">Reference proteome</keyword>
<evidence type="ECO:0000313" key="3">
    <source>
        <dbReference type="EMBL" id="ACI64792.1"/>
    </source>
</evidence>
<feature type="compositionally biased region" description="Polar residues" evidence="1">
    <location>
        <begin position="1"/>
        <end position="10"/>
    </location>
</feature>
<organism evidence="3 4">
    <name type="scientific">Thalassiosira pseudonana</name>
    <name type="common">Marine diatom</name>
    <name type="synonym">Cyclotella nana</name>
    <dbReference type="NCBI Taxonomy" id="35128"/>
    <lineage>
        <taxon>Eukaryota</taxon>
        <taxon>Sar</taxon>
        <taxon>Stramenopiles</taxon>
        <taxon>Ochrophyta</taxon>
        <taxon>Bacillariophyta</taxon>
        <taxon>Coscinodiscophyceae</taxon>
        <taxon>Thalassiosirophycidae</taxon>
        <taxon>Thalassiosirales</taxon>
        <taxon>Thalassiosiraceae</taxon>
        <taxon>Thalassiosira</taxon>
    </lineage>
</organism>
<evidence type="ECO:0000259" key="2">
    <source>
        <dbReference type="PROSITE" id="PS50234"/>
    </source>
</evidence>
<dbReference type="RefSeq" id="XP_002296075.1">
    <property type="nucleotide sequence ID" value="XM_002296039.1"/>
</dbReference>
<evidence type="ECO:0000256" key="1">
    <source>
        <dbReference type="SAM" id="MobiDB-lite"/>
    </source>
</evidence>
<dbReference type="Proteomes" id="UP000001449">
    <property type="component" value="Chromosome 7"/>
</dbReference>
<sequence length="868" mass="96459">MSETLTTNPSPTLPVVLSPGKVAKRSAEDDADNDDALALEQRSKRTRVDDTEEVLYFQEEQEAEGAVAQEEEAVDFAMEMLAREHEQQGIREETLQLSVAPHRESIGLQSGEFTGQICATIKARDLPQRDSFARSPIDIVVALDVSGSMRVEKLDLCKETLHLLLRELHHDDRFALISFSEDAVIEVPMQKVNERNKQQALHAIDRLSVKGRTNIASAVSLAAQVVNGVAEPNKVRSVFLLTDGNANTGYTEAIDLVKLTSIFVEANRNPHTPPISLHTFGYGPEPDQKLLRGMAMATSGGSFYSVRDNSQVSSAFGDAIGGILSLALYSVLSVVAQNVIVTISVPSESAKCGAGIVAIHDDRMEEIGDGVFQVSLGDLYAEECRDILFETTLVYPTKKPPQSNASPIFYPHALVELSYLDTIRHRSIAPISFLAGIARPNSNEISWPNQYVAVQWLRVRTAKAIRQAEQLAKDGEIDQAKDGLTKWIEEFNKESFEIGSKDDPLIKQLLVDLTECLDLIKGKNYNAYVENELGVKMHSHFSQRCSEPMVAGKHNVYRTGQKSFKAQAFKRGSGSKKNTCTSFLCSEWTPSLARRSNSLASKMRTRPSSYARLSSPTRTPTASVSTPKTMITTPSFGRKGSLRRTLSLKRAKKKGVNGKDCLNENFLTTHVPYKTSFGNRYPPNPARKSKIPFRFLHKKTSYGSSEPTQSDGSSNSFAISTLCTDDANEKAYMDTVSVFEVFEQYTGGACTSKSPVSKCSAPRMDEDEHFELTSRIDELQKELADTKVTVKYLNEELDEIYTEKDIAVRKLDEMIKWSKMNEDSDHNELRDIRMFLTDRTEPTISSITTGSQLVVRPLYKKLCYGCLD</sequence>
<dbReference type="Gene3D" id="3.40.50.410">
    <property type="entry name" value="von Willebrand factor, type A domain"/>
    <property type="match status" value="1"/>
</dbReference>
<name>B5YMD8_THAPS</name>
<feature type="compositionally biased region" description="Polar residues" evidence="1">
    <location>
        <begin position="598"/>
        <end position="635"/>
    </location>
</feature>
<gene>
    <name evidence="3" type="ORF">THAPS_23377</name>
</gene>
<protein>
    <recommendedName>
        <fullName evidence="2">VWFA domain-containing protein</fullName>
    </recommendedName>
</protein>
<dbReference type="SMART" id="SM00327">
    <property type="entry name" value="VWA"/>
    <property type="match status" value="1"/>
</dbReference>
<dbReference type="GeneID" id="7448955"/>
<dbReference type="InParanoid" id="B5YMD8"/>
<accession>B5YMD8</accession>
<dbReference type="SUPFAM" id="SSF53300">
    <property type="entry name" value="vWA-like"/>
    <property type="match status" value="1"/>
</dbReference>
<dbReference type="KEGG" id="tps:THAPS_23377"/>
<dbReference type="eggNOG" id="ENOG502RXR2">
    <property type="taxonomic scope" value="Eukaryota"/>
</dbReference>
<feature type="region of interest" description="Disordered" evidence="1">
    <location>
        <begin position="1"/>
        <end position="44"/>
    </location>
</feature>
<feature type="region of interest" description="Disordered" evidence="1">
    <location>
        <begin position="598"/>
        <end position="641"/>
    </location>
</feature>
<proteinExistence type="predicted"/>
<evidence type="ECO:0000313" key="4">
    <source>
        <dbReference type="Proteomes" id="UP000001449"/>
    </source>
</evidence>
<reference evidence="3 4" key="1">
    <citation type="journal article" date="2004" name="Science">
        <title>The genome of the diatom Thalassiosira pseudonana: ecology, evolution, and metabolism.</title>
        <authorList>
            <person name="Armbrust E.V."/>
            <person name="Berges J.A."/>
            <person name="Bowler C."/>
            <person name="Green B.R."/>
            <person name="Martinez D."/>
            <person name="Putnam N.H."/>
            <person name="Zhou S."/>
            <person name="Allen A.E."/>
            <person name="Apt K.E."/>
            <person name="Bechner M."/>
            <person name="Brzezinski M.A."/>
            <person name="Chaal B.K."/>
            <person name="Chiovitti A."/>
            <person name="Davis A.K."/>
            <person name="Demarest M.S."/>
            <person name="Detter J.C."/>
            <person name="Glavina T."/>
            <person name="Goodstein D."/>
            <person name="Hadi M.Z."/>
            <person name="Hellsten U."/>
            <person name="Hildebrand M."/>
            <person name="Jenkins B.D."/>
            <person name="Jurka J."/>
            <person name="Kapitonov V.V."/>
            <person name="Kroger N."/>
            <person name="Lau W.W."/>
            <person name="Lane T.W."/>
            <person name="Larimer F.W."/>
            <person name="Lippmeier J.C."/>
            <person name="Lucas S."/>
            <person name="Medina M."/>
            <person name="Montsant A."/>
            <person name="Obornik M."/>
            <person name="Parker M.S."/>
            <person name="Palenik B."/>
            <person name="Pazour G.J."/>
            <person name="Richardson P.M."/>
            <person name="Rynearson T.A."/>
            <person name="Saito M.A."/>
            <person name="Schwartz D.C."/>
            <person name="Thamatrakoln K."/>
            <person name="Valentin K."/>
            <person name="Vardi A."/>
            <person name="Wilkerson F.P."/>
            <person name="Rokhsar D.S."/>
        </authorList>
    </citation>
    <scope>NUCLEOTIDE SEQUENCE [LARGE SCALE GENOMIC DNA]</scope>
    <source>
        <strain evidence="3 4">CCMP1335</strain>
    </source>
</reference>
<dbReference type="HOGENOM" id="CLU_330543_0_0_1"/>
<dbReference type="InterPro" id="IPR002035">
    <property type="entry name" value="VWF_A"/>
</dbReference>